<organism evidence="1 2">
    <name type="scientific">Martelella mediterranea</name>
    <dbReference type="NCBI Taxonomy" id="293089"/>
    <lineage>
        <taxon>Bacteria</taxon>
        <taxon>Pseudomonadati</taxon>
        <taxon>Pseudomonadota</taxon>
        <taxon>Alphaproteobacteria</taxon>
        <taxon>Hyphomicrobiales</taxon>
        <taxon>Aurantimonadaceae</taxon>
        <taxon>Martelella</taxon>
    </lineage>
</organism>
<dbReference type="InterPro" id="IPR021505">
    <property type="entry name" value="Phage_B3_Orf6"/>
</dbReference>
<proteinExistence type="predicted"/>
<name>A0A4R3NMB7_9HYPH</name>
<dbReference type="Pfam" id="PF11363">
    <property type="entry name" value="DUF3164"/>
    <property type="match status" value="1"/>
</dbReference>
<evidence type="ECO:0000313" key="2">
    <source>
        <dbReference type="Proteomes" id="UP000295097"/>
    </source>
</evidence>
<comment type="caution">
    <text evidence="1">The sequence shown here is derived from an EMBL/GenBank/DDBJ whole genome shotgun (WGS) entry which is preliminary data.</text>
</comment>
<protein>
    <submittedName>
        <fullName evidence="1">Uncharacterized protein DUF3164</fullName>
    </submittedName>
</protein>
<sequence>MTSEAYILEAQQNQPRTAEINGGRYIEDVRGRFVPEALYQAQVREVGTGVTMVNGREMMTDASDRLVPLDLVKPQHKLEDEVVRKVIGFAFDLSAQIGRFLEHTMIDLDGFDALLAQEYEVTKGGKKGNRTYQSYDGLYKVQVQIADRIDFGPELQVAKKLFDECMNEWSADSPAPLQAIVTRAFSTDKEGRINRADLFSLLRHNIDDERWQRAMGAIRDAMRVTGSKQYVRFYHRRKVEDRWQAITIDLAKAGA</sequence>
<evidence type="ECO:0000313" key="1">
    <source>
        <dbReference type="EMBL" id="TCT35401.1"/>
    </source>
</evidence>
<accession>A0A4R3NMB7</accession>
<dbReference type="EMBL" id="SMAR01000026">
    <property type="protein sequence ID" value="TCT35401.1"/>
    <property type="molecule type" value="Genomic_DNA"/>
</dbReference>
<dbReference type="AlphaFoldDB" id="A0A4R3NMB7"/>
<gene>
    <name evidence="1" type="ORF">EDC90_102656</name>
</gene>
<dbReference type="Proteomes" id="UP000295097">
    <property type="component" value="Unassembled WGS sequence"/>
</dbReference>
<dbReference type="RefSeq" id="WP_132313077.1">
    <property type="nucleotide sequence ID" value="NZ_SMAR01000026.1"/>
</dbReference>
<keyword evidence="2" id="KW-1185">Reference proteome</keyword>
<reference evidence="1 2" key="1">
    <citation type="submission" date="2019-03" db="EMBL/GenBank/DDBJ databases">
        <title>Freshwater and sediment microbial communities from various areas in North America, analyzing microbe dynamics in response to fracking.</title>
        <authorList>
            <person name="Lamendella R."/>
        </authorList>
    </citation>
    <scope>NUCLEOTIDE SEQUENCE [LARGE SCALE GENOMIC DNA]</scope>
    <source>
        <strain evidence="1 2">175.2</strain>
    </source>
</reference>
<dbReference type="OrthoDB" id="7554786at2"/>